<dbReference type="InterPro" id="IPR007995">
    <property type="entry name" value="DUF742"/>
</dbReference>
<sequence>MALRHHRRPGHPPRRGGFPGGRRGGDVARHAQPRAAGRAEARHGGPLRVRRLRHGAGNRRVNPGWEPEDAGEDGAESMVRPYTITRGRTAPARDDLTLITVLTTVEDPRDEHGAPVRPGRLQPEHRRILERCRRPAAVAEVAADLDLAVSVTKILLADLVGQGLLAARAPITVAWAAGGIDPSLLAAVRDGLRRL</sequence>
<evidence type="ECO:0000313" key="2">
    <source>
        <dbReference type="EMBL" id="EFL39453.1"/>
    </source>
</evidence>
<accession>D9XSP6</accession>
<organism evidence="2 3">
    <name type="scientific">Streptomyces griseoflavus Tu4000</name>
    <dbReference type="NCBI Taxonomy" id="467200"/>
    <lineage>
        <taxon>Bacteria</taxon>
        <taxon>Bacillati</taxon>
        <taxon>Actinomycetota</taxon>
        <taxon>Actinomycetes</taxon>
        <taxon>Kitasatosporales</taxon>
        <taxon>Streptomycetaceae</taxon>
        <taxon>Streptomyces</taxon>
    </lineage>
</organism>
<dbReference type="eggNOG" id="COG1846">
    <property type="taxonomic scope" value="Bacteria"/>
</dbReference>
<dbReference type="Pfam" id="PF05331">
    <property type="entry name" value="DUF742"/>
    <property type="match status" value="1"/>
</dbReference>
<dbReference type="AlphaFoldDB" id="D9XSP6"/>
<dbReference type="PANTHER" id="PTHR36221">
    <property type="entry name" value="DUF742 DOMAIN-CONTAINING PROTEIN"/>
    <property type="match status" value="1"/>
</dbReference>
<dbReference type="PANTHER" id="PTHR36221:SF1">
    <property type="entry name" value="DUF742 DOMAIN-CONTAINING PROTEIN"/>
    <property type="match status" value="1"/>
</dbReference>
<feature type="region of interest" description="Disordered" evidence="1">
    <location>
        <begin position="1"/>
        <end position="74"/>
    </location>
</feature>
<reference evidence="2" key="1">
    <citation type="submission" date="2009-02" db="EMBL/GenBank/DDBJ databases">
        <title>Annotation of Streptomyces griseoflavus strain Tu4000.</title>
        <authorList>
            <consortium name="The Broad Institute Genome Sequencing Platform"/>
            <consortium name="Broad Institute Microbial Sequencing Center"/>
            <person name="Fischbach M."/>
            <person name="Godfrey P."/>
            <person name="Ward D."/>
            <person name="Young S."/>
            <person name="Zeng Q."/>
            <person name="Koehrsen M."/>
            <person name="Alvarado L."/>
            <person name="Berlin A.M."/>
            <person name="Bochicchio J."/>
            <person name="Borenstein D."/>
            <person name="Chapman S.B."/>
            <person name="Chen Z."/>
            <person name="Engels R."/>
            <person name="Freedman E."/>
            <person name="Gellesch M."/>
            <person name="Goldberg J."/>
            <person name="Griggs A."/>
            <person name="Gujja S."/>
            <person name="Heilman E.R."/>
            <person name="Heiman D.I."/>
            <person name="Hepburn T.A."/>
            <person name="Howarth C."/>
            <person name="Jen D."/>
            <person name="Larson L."/>
            <person name="Lewis B."/>
            <person name="Mehta T."/>
            <person name="Park D."/>
            <person name="Pearson M."/>
            <person name="Richards J."/>
            <person name="Roberts A."/>
            <person name="Saif S."/>
            <person name="Shea T.D."/>
            <person name="Shenoy N."/>
            <person name="Sisk P."/>
            <person name="Stolte C."/>
            <person name="Sykes S.N."/>
            <person name="Thomson T."/>
            <person name="Walk T."/>
            <person name="White J."/>
            <person name="Yandava C."/>
            <person name="Straight P."/>
            <person name="Clardy J."/>
            <person name="Hung D."/>
            <person name="Kolter R."/>
            <person name="Mekalanos J."/>
            <person name="Walker S."/>
            <person name="Walsh C.T."/>
            <person name="Wieland-Brown L.C."/>
            <person name="Haas B."/>
            <person name="Nusbaum C."/>
            <person name="Birren B."/>
        </authorList>
    </citation>
    <scope>NUCLEOTIDE SEQUENCE [LARGE SCALE GENOMIC DNA]</scope>
    <source>
        <strain evidence="2">Tu4000</strain>
    </source>
</reference>
<gene>
    <name evidence="2" type="ORF">SSRG_02257</name>
</gene>
<evidence type="ECO:0000313" key="3">
    <source>
        <dbReference type="Proteomes" id="UP000002968"/>
    </source>
</evidence>
<dbReference type="EMBL" id="GG657758">
    <property type="protein sequence ID" value="EFL39453.1"/>
    <property type="molecule type" value="Genomic_DNA"/>
</dbReference>
<keyword evidence="3" id="KW-1185">Reference proteome</keyword>
<evidence type="ECO:0000256" key="1">
    <source>
        <dbReference type="SAM" id="MobiDB-lite"/>
    </source>
</evidence>
<dbReference type="HOGENOM" id="CLU_074078_3_0_11"/>
<evidence type="ECO:0008006" key="4">
    <source>
        <dbReference type="Google" id="ProtNLM"/>
    </source>
</evidence>
<feature type="compositionally biased region" description="Basic residues" evidence="1">
    <location>
        <begin position="1"/>
        <end position="14"/>
    </location>
</feature>
<feature type="compositionally biased region" description="Basic residues" evidence="1">
    <location>
        <begin position="48"/>
        <end position="57"/>
    </location>
</feature>
<dbReference type="Proteomes" id="UP000002968">
    <property type="component" value="Unassembled WGS sequence"/>
</dbReference>
<proteinExistence type="predicted"/>
<name>D9XSP6_9ACTN</name>
<dbReference type="STRING" id="467200.SSRG_02257"/>
<protein>
    <recommendedName>
        <fullName evidence="4">DUF742 domain-containing protein</fullName>
    </recommendedName>
</protein>